<evidence type="ECO:0000313" key="2">
    <source>
        <dbReference type="WBParaSite" id="JU765_v2.g2795.t1"/>
    </source>
</evidence>
<evidence type="ECO:0000313" key="1">
    <source>
        <dbReference type="Proteomes" id="UP000887576"/>
    </source>
</evidence>
<name>A0AC34R227_9BILA</name>
<proteinExistence type="predicted"/>
<accession>A0AC34R227</accession>
<organism evidence="1 2">
    <name type="scientific">Panagrolaimus sp. JU765</name>
    <dbReference type="NCBI Taxonomy" id="591449"/>
    <lineage>
        <taxon>Eukaryota</taxon>
        <taxon>Metazoa</taxon>
        <taxon>Ecdysozoa</taxon>
        <taxon>Nematoda</taxon>
        <taxon>Chromadorea</taxon>
        <taxon>Rhabditida</taxon>
        <taxon>Tylenchina</taxon>
        <taxon>Panagrolaimomorpha</taxon>
        <taxon>Panagrolaimoidea</taxon>
        <taxon>Panagrolaimidae</taxon>
        <taxon>Panagrolaimus</taxon>
    </lineage>
</organism>
<dbReference type="WBParaSite" id="JU765_v2.g2795.t1">
    <property type="protein sequence ID" value="JU765_v2.g2795.t1"/>
    <property type="gene ID" value="JU765_v2.g2795"/>
</dbReference>
<protein>
    <submittedName>
        <fullName evidence="2">Aldehyde dehydrogenase</fullName>
    </submittedName>
</protein>
<sequence>MTTDYNSLVSLQRQYHESGEPSTLKSRKLALQTLKTMLTKESDKLTAAVEKDLRRQPGVTYTLEIGNVLVEIDYFLDNLEEWMSPIYVEKTLTTALDTPMIVKQSKGVVLLIGPWNYPINTPMIVKQSKGVVLLIGPWNYPISMILLPLVGILGAGNTVVIKPSEVASNTAQVFDELFTKYYEKRFLAVVQGGIPETTALLQERFDHIMYTGCTPVGKIIMTAASKHLTPITLELGGKCPVIIEDDTIDMKITTKRIAWGKWLNCGQTCLAPDYILTTPQLKGHVINGLIDAIKEFYGNDIQKSKDYSRIINQRHFDRIHSLYEKTKGKIVFNGGEFDRDDCFIPPIILDVEQNDIFMHDEIFGPILPILTIRDLDDGISFIKSDDGISFIKSGERPLAAYIFTKNEKIIEKFLLETISGGVTINDVLMHVTVDTLPFGGIGYSGIGNYRGKYGFDTFSHQKSVLKRGFFGESLASARYPPMTTNKIEQMKKLTGIRRSIPKFIKNYFPTLPILFMGILIGFLMNKYTSNLH</sequence>
<dbReference type="Proteomes" id="UP000887576">
    <property type="component" value="Unplaced"/>
</dbReference>
<reference evidence="2" key="1">
    <citation type="submission" date="2022-11" db="UniProtKB">
        <authorList>
            <consortium name="WormBaseParasite"/>
        </authorList>
    </citation>
    <scope>IDENTIFICATION</scope>
</reference>